<accession>A0A9W4UG05</accession>
<evidence type="ECO:0000259" key="2">
    <source>
        <dbReference type="Pfam" id="PF22749"/>
    </source>
</evidence>
<dbReference type="PANTHER" id="PTHR21357">
    <property type="entry name" value="FAM172 FAMILY PROTEIN HOMOLOG CG10038"/>
    <property type="match status" value="1"/>
</dbReference>
<dbReference type="OrthoDB" id="421951at2759"/>
<feature type="region of interest" description="Disordered" evidence="1">
    <location>
        <begin position="1"/>
        <end position="21"/>
    </location>
</feature>
<dbReference type="InterPro" id="IPR048263">
    <property type="entry name" value="Arb2"/>
</dbReference>
<feature type="region of interest" description="Disordered" evidence="1">
    <location>
        <begin position="459"/>
        <end position="487"/>
    </location>
</feature>
<evidence type="ECO:0000256" key="1">
    <source>
        <dbReference type="SAM" id="MobiDB-lite"/>
    </source>
</evidence>
<evidence type="ECO:0000313" key="4">
    <source>
        <dbReference type="Proteomes" id="UP001152607"/>
    </source>
</evidence>
<dbReference type="GO" id="GO:0005634">
    <property type="term" value="C:nucleus"/>
    <property type="evidence" value="ECO:0007669"/>
    <property type="project" value="TreeGrafter"/>
</dbReference>
<feature type="region of interest" description="Disordered" evidence="1">
    <location>
        <begin position="569"/>
        <end position="593"/>
    </location>
</feature>
<feature type="compositionally biased region" description="Polar residues" evidence="1">
    <location>
        <begin position="460"/>
        <end position="470"/>
    </location>
</feature>
<organism evidence="3 4">
    <name type="scientific">Periconia digitata</name>
    <dbReference type="NCBI Taxonomy" id="1303443"/>
    <lineage>
        <taxon>Eukaryota</taxon>
        <taxon>Fungi</taxon>
        <taxon>Dikarya</taxon>
        <taxon>Ascomycota</taxon>
        <taxon>Pezizomycotina</taxon>
        <taxon>Dothideomycetes</taxon>
        <taxon>Pleosporomycetidae</taxon>
        <taxon>Pleosporales</taxon>
        <taxon>Massarineae</taxon>
        <taxon>Periconiaceae</taxon>
        <taxon>Periconia</taxon>
    </lineage>
</organism>
<dbReference type="AlphaFoldDB" id="A0A9W4UG05"/>
<dbReference type="EMBL" id="CAOQHR010000006">
    <property type="protein sequence ID" value="CAI6335783.1"/>
    <property type="molecule type" value="Genomic_DNA"/>
</dbReference>
<dbReference type="GO" id="GO:0031048">
    <property type="term" value="P:regulatory ncRNA-mediated heterochromatin formation"/>
    <property type="evidence" value="ECO:0007669"/>
    <property type="project" value="TreeGrafter"/>
</dbReference>
<name>A0A9W4UG05_9PLEO</name>
<gene>
    <name evidence="3" type="ORF">PDIGIT_LOCUS8868</name>
</gene>
<feature type="domain" description="Arb2" evidence="2">
    <location>
        <begin position="90"/>
        <end position="393"/>
    </location>
</feature>
<comment type="caution">
    <text evidence="3">The sequence shown here is derived from an EMBL/GenBank/DDBJ whole genome shotgun (WGS) entry which is preliminary data.</text>
</comment>
<dbReference type="Proteomes" id="UP001152607">
    <property type="component" value="Unassembled WGS sequence"/>
</dbReference>
<dbReference type="GO" id="GO:0035197">
    <property type="term" value="F:siRNA binding"/>
    <property type="evidence" value="ECO:0007669"/>
    <property type="project" value="TreeGrafter"/>
</dbReference>
<reference evidence="3" key="1">
    <citation type="submission" date="2023-01" db="EMBL/GenBank/DDBJ databases">
        <authorList>
            <person name="Van Ghelder C."/>
            <person name="Rancurel C."/>
        </authorList>
    </citation>
    <scope>NUCLEOTIDE SEQUENCE</scope>
    <source>
        <strain evidence="3">CNCM I-4278</strain>
    </source>
</reference>
<dbReference type="Pfam" id="PF22749">
    <property type="entry name" value="Arb2"/>
    <property type="match status" value="1"/>
</dbReference>
<protein>
    <recommendedName>
        <fullName evidence="2">Arb2 domain-containing protein</fullName>
    </recommendedName>
</protein>
<sequence>MDYTDSASAPALLQLRPPSSSRSGNLAPPFYYFPHQEEPLASSSGPRFICLRLHPHPHHLAHCTHTNTTFPGGPAMFRRMEESLTPDPVYPADLEQLGFFVDDSDAACIRNIQTPELYFDFHHTNNQRHNEVRSEAMRACMRQEVEERLIALGLHRLYFPKLTTIKPAGPHMPILAPAIEALKQRKRVVVLIGDAVFSDLGILAYRELQREGGINGGSIVNFAKTLVSRNDPILQEHLFKDRVGVNNKLVPGLIVMNIAEQLYSHKHNRTLTVRGWETLPRKSTFHEAAAIDELENRVEGHRTEQEHIKTVFDKVINNPKYVAPDSEIYVIAIELGAAHMLEILNESFNQYGARIAAMAIINNYRFSKEQITSKSLETFLHQRAREWKVSGDPSKKPSELMELPQHYTSPSADQEYSAALCPTFHGGETNVPECIFTQATVQRAILDFFDEVAEAPKTYRNPTFTSTSEDQGTDARKPTPADPQPFFARRDPDAIELVIDESDYPFKDAPTPERSAVDDAKGALEAMKHALASTPMSTPALQASRERLAQRIVQKAADIEELEKEEMVQAGEEDTGDVQANGDEWIPKPEFKGPIVPFAGTEVHSELVENVAGEDTVRDELAKLGLE</sequence>
<evidence type="ECO:0000313" key="3">
    <source>
        <dbReference type="EMBL" id="CAI6335783.1"/>
    </source>
</evidence>
<keyword evidence="4" id="KW-1185">Reference proteome</keyword>
<proteinExistence type="predicted"/>
<dbReference type="InterPro" id="IPR053858">
    <property type="entry name" value="Arb2_dom"/>
</dbReference>
<dbReference type="PANTHER" id="PTHR21357:SF4">
    <property type="entry name" value="FAM172 FAMILY PROTEIN HOMOLOG CG10038"/>
    <property type="match status" value="1"/>
</dbReference>